<dbReference type="Gene3D" id="1.10.1740.10">
    <property type="match status" value="1"/>
</dbReference>
<evidence type="ECO:0000313" key="9">
    <source>
        <dbReference type="EMBL" id="MDO1448068.1"/>
    </source>
</evidence>
<keyword evidence="5" id="KW-0804">Transcription</keyword>
<dbReference type="EMBL" id="JAUKPO010000010">
    <property type="protein sequence ID" value="MDO1448068.1"/>
    <property type="molecule type" value="Genomic_DNA"/>
</dbReference>
<dbReference type="Pfam" id="PF08281">
    <property type="entry name" value="Sigma70_r4_2"/>
    <property type="match status" value="1"/>
</dbReference>
<dbReference type="SUPFAM" id="SSF88946">
    <property type="entry name" value="Sigma2 domain of RNA polymerase sigma factors"/>
    <property type="match status" value="1"/>
</dbReference>
<keyword evidence="4" id="KW-0238">DNA-binding</keyword>
<dbReference type="RefSeq" id="WP_302038873.1">
    <property type="nucleotide sequence ID" value="NZ_JAUKPO010000010.1"/>
</dbReference>
<name>A0ABT8R7I2_9BACT</name>
<keyword evidence="3" id="KW-0731">Sigma factor</keyword>
<evidence type="ECO:0000256" key="4">
    <source>
        <dbReference type="ARBA" id="ARBA00023125"/>
    </source>
</evidence>
<dbReference type="NCBIfam" id="TIGR02937">
    <property type="entry name" value="sigma70-ECF"/>
    <property type="match status" value="1"/>
</dbReference>
<dbReference type="InterPro" id="IPR013325">
    <property type="entry name" value="RNA_pol_sigma_r2"/>
</dbReference>
<dbReference type="PANTHER" id="PTHR43133">
    <property type="entry name" value="RNA POLYMERASE ECF-TYPE SIGMA FACTO"/>
    <property type="match status" value="1"/>
</dbReference>
<proteinExistence type="inferred from homology"/>
<accession>A0ABT8R7I2</accession>
<evidence type="ECO:0000256" key="6">
    <source>
        <dbReference type="SAM" id="Coils"/>
    </source>
</evidence>
<keyword evidence="10" id="KW-1185">Reference proteome</keyword>
<dbReference type="Pfam" id="PF04542">
    <property type="entry name" value="Sigma70_r2"/>
    <property type="match status" value="1"/>
</dbReference>
<organism evidence="9 10">
    <name type="scientific">Rhodocytophaga aerolata</name>
    <dbReference type="NCBI Taxonomy" id="455078"/>
    <lineage>
        <taxon>Bacteria</taxon>
        <taxon>Pseudomonadati</taxon>
        <taxon>Bacteroidota</taxon>
        <taxon>Cytophagia</taxon>
        <taxon>Cytophagales</taxon>
        <taxon>Rhodocytophagaceae</taxon>
        <taxon>Rhodocytophaga</taxon>
    </lineage>
</organism>
<feature type="domain" description="RNA polymerase sigma-70 region 2" evidence="7">
    <location>
        <begin position="36"/>
        <end position="104"/>
    </location>
</feature>
<dbReference type="InterPro" id="IPR014284">
    <property type="entry name" value="RNA_pol_sigma-70_dom"/>
</dbReference>
<protein>
    <submittedName>
        <fullName evidence="9">Sigma-70 family RNA polymerase sigma factor</fullName>
    </submittedName>
</protein>
<evidence type="ECO:0000259" key="7">
    <source>
        <dbReference type="Pfam" id="PF04542"/>
    </source>
</evidence>
<evidence type="ECO:0000313" key="10">
    <source>
        <dbReference type="Proteomes" id="UP001168528"/>
    </source>
</evidence>
<comment type="caution">
    <text evidence="9">The sequence shown here is derived from an EMBL/GenBank/DDBJ whole genome shotgun (WGS) entry which is preliminary data.</text>
</comment>
<feature type="coiled-coil region" evidence="6">
    <location>
        <begin position="120"/>
        <end position="147"/>
    </location>
</feature>
<sequence length="193" mass="23237">MLKFPTYQPKVSDTVSDNEYQEIEEAKRDPERFRVLYERYFKMMFLFIHRKVDDKNTSADLASQVFLKALLHLPGYQHQGLPFSAWLYRIAINEVMQFFRKNQRIRQVVIDDYMLSRLREETEEATLENLQKQLSQVIEQLSLAEVQLIELRFYENKSFKEIAYILEISENTAKVRAFRLLEKIREAMRKLNN</sequence>
<dbReference type="Proteomes" id="UP001168528">
    <property type="component" value="Unassembled WGS sequence"/>
</dbReference>
<comment type="similarity">
    <text evidence="1">Belongs to the sigma-70 factor family. ECF subfamily.</text>
</comment>
<dbReference type="CDD" id="cd06171">
    <property type="entry name" value="Sigma70_r4"/>
    <property type="match status" value="1"/>
</dbReference>
<feature type="domain" description="RNA polymerase sigma factor 70 region 4 type 2" evidence="8">
    <location>
        <begin position="133"/>
        <end position="183"/>
    </location>
</feature>
<keyword evidence="6" id="KW-0175">Coiled coil</keyword>
<dbReference type="InterPro" id="IPR013249">
    <property type="entry name" value="RNA_pol_sigma70_r4_t2"/>
</dbReference>
<dbReference type="InterPro" id="IPR013324">
    <property type="entry name" value="RNA_pol_sigma_r3/r4-like"/>
</dbReference>
<keyword evidence="2" id="KW-0805">Transcription regulation</keyword>
<evidence type="ECO:0000256" key="5">
    <source>
        <dbReference type="ARBA" id="ARBA00023163"/>
    </source>
</evidence>
<dbReference type="PANTHER" id="PTHR43133:SF8">
    <property type="entry name" value="RNA POLYMERASE SIGMA FACTOR HI_1459-RELATED"/>
    <property type="match status" value="1"/>
</dbReference>
<dbReference type="InterPro" id="IPR039425">
    <property type="entry name" value="RNA_pol_sigma-70-like"/>
</dbReference>
<evidence type="ECO:0000256" key="2">
    <source>
        <dbReference type="ARBA" id="ARBA00023015"/>
    </source>
</evidence>
<evidence type="ECO:0000256" key="3">
    <source>
        <dbReference type="ARBA" id="ARBA00023082"/>
    </source>
</evidence>
<gene>
    <name evidence="9" type="ORF">Q0590_17475</name>
</gene>
<evidence type="ECO:0000259" key="8">
    <source>
        <dbReference type="Pfam" id="PF08281"/>
    </source>
</evidence>
<dbReference type="SUPFAM" id="SSF88659">
    <property type="entry name" value="Sigma3 and sigma4 domains of RNA polymerase sigma factors"/>
    <property type="match status" value="1"/>
</dbReference>
<evidence type="ECO:0000256" key="1">
    <source>
        <dbReference type="ARBA" id="ARBA00010641"/>
    </source>
</evidence>
<dbReference type="InterPro" id="IPR007627">
    <property type="entry name" value="RNA_pol_sigma70_r2"/>
</dbReference>
<reference evidence="9" key="1">
    <citation type="submission" date="2023-07" db="EMBL/GenBank/DDBJ databases">
        <title>The genome sequence of Rhodocytophaga aerolata KACC 12507.</title>
        <authorList>
            <person name="Zhang X."/>
        </authorList>
    </citation>
    <scope>NUCLEOTIDE SEQUENCE</scope>
    <source>
        <strain evidence="9">KACC 12507</strain>
    </source>
</reference>
<dbReference type="InterPro" id="IPR036388">
    <property type="entry name" value="WH-like_DNA-bd_sf"/>
</dbReference>
<dbReference type="Gene3D" id="1.10.10.10">
    <property type="entry name" value="Winged helix-like DNA-binding domain superfamily/Winged helix DNA-binding domain"/>
    <property type="match status" value="1"/>
</dbReference>